<gene>
    <name evidence="2" type="ORF">NCTC12126_05935</name>
</gene>
<accession>A0A484Z8B4</accession>
<name>A0A484Z8B4_9ENTR</name>
<feature type="compositionally biased region" description="Low complexity" evidence="1">
    <location>
        <begin position="68"/>
        <end position="78"/>
    </location>
</feature>
<protein>
    <submittedName>
        <fullName evidence="2">Protein of uncharacterized function (DUF2635)</fullName>
    </submittedName>
</protein>
<evidence type="ECO:0000313" key="2">
    <source>
        <dbReference type="EMBL" id="VFS44624.1"/>
    </source>
</evidence>
<dbReference type="Pfam" id="PF10948">
    <property type="entry name" value="DUF2635"/>
    <property type="match status" value="1"/>
</dbReference>
<dbReference type="EMBL" id="CAADIW010000075">
    <property type="protein sequence ID" value="VFS44624.1"/>
    <property type="molecule type" value="Genomic_DNA"/>
</dbReference>
<feature type="region of interest" description="Disordered" evidence="1">
    <location>
        <begin position="47"/>
        <end position="78"/>
    </location>
</feature>
<reference evidence="2 3" key="1">
    <citation type="submission" date="2019-03" db="EMBL/GenBank/DDBJ databases">
        <authorList>
            <consortium name="Pathogen Informatics"/>
        </authorList>
    </citation>
    <scope>NUCLEOTIDE SEQUENCE [LARGE SCALE GENOMIC DNA]</scope>
    <source>
        <strain evidence="2 3">NCTC12126</strain>
    </source>
</reference>
<feature type="compositionally biased region" description="Basic and acidic residues" evidence="1">
    <location>
        <begin position="57"/>
        <end position="67"/>
    </location>
</feature>
<evidence type="ECO:0000256" key="1">
    <source>
        <dbReference type="SAM" id="MobiDB-lite"/>
    </source>
</evidence>
<dbReference type="AlphaFoldDB" id="A0A484Z8B4"/>
<organism evidence="2 3">
    <name type="scientific">Enterobacter cancerogenus</name>
    <dbReference type="NCBI Taxonomy" id="69218"/>
    <lineage>
        <taxon>Bacteria</taxon>
        <taxon>Pseudomonadati</taxon>
        <taxon>Pseudomonadota</taxon>
        <taxon>Gammaproteobacteria</taxon>
        <taxon>Enterobacterales</taxon>
        <taxon>Enterobacteriaceae</taxon>
        <taxon>Enterobacter</taxon>
        <taxon>Enterobacter cloacae complex</taxon>
    </lineage>
</organism>
<proteinExistence type="predicted"/>
<dbReference type="Proteomes" id="UP000351155">
    <property type="component" value="Unassembled WGS sequence"/>
</dbReference>
<sequence>MIKVIARQGIQVPVEGRPDRYITDKEAVNVPETAYWQRRLRDGDLLPYAEPAATEAADAKPSDKTADKPAAPAAKADK</sequence>
<dbReference type="InterPro" id="IPR024400">
    <property type="entry name" value="DUF2635"/>
</dbReference>
<evidence type="ECO:0000313" key="3">
    <source>
        <dbReference type="Proteomes" id="UP000351155"/>
    </source>
</evidence>